<dbReference type="AlphaFoldDB" id="M0MPP7"/>
<sequence length="81" mass="8705">MFPEPNLRGYLIVTTHFALLGLIILGSIYDGIPLDWQVLVLLLGILFGLLFKERITSISAGPVTIDVTSDDDSGDGGGEDE</sequence>
<evidence type="ECO:0000256" key="1">
    <source>
        <dbReference type="SAM" id="Phobius"/>
    </source>
</evidence>
<proteinExistence type="predicted"/>
<keyword evidence="1" id="KW-0812">Transmembrane</keyword>
<feature type="transmembrane region" description="Helical" evidence="1">
    <location>
        <begin position="7"/>
        <end position="28"/>
    </location>
</feature>
<keyword evidence="1" id="KW-0472">Membrane</keyword>
<evidence type="ECO:0000313" key="2">
    <source>
        <dbReference type="EMBL" id="EMA47611.1"/>
    </source>
</evidence>
<dbReference type="STRING" id="1227455.C449_01072"/>
<organism evidence="2 3">
    <name type="scientific">Halococcus saccharolyticus DSM 5350</name>
    <dbReference type="NCBI Taxonomy" id="1227455"/>
    <lineage>
        <taxon>Archaea</taxon>
        <taxon>Methanobacteriati</taxon>
        <taxon>Methanobacteriota</taxon>
        <taxon>Stenosarchaea group</taxon>
        <taxon>Halobacteria</taxon>
        <taxon>Halobacteriales</taxon>
        <taxon>Halococcaceae</taxon>
        <taxon>Halococcus</taxon>
    </lineage>
</organism>
<accession>M0MPP7</accession>
<keyword evidence="1" id="KW-1133">Transmembrane helix</keyword>
<reference evidence="2 3" key="1">
    <citation type="journal article" date="2014" name="PLoS Genet.">
        <title>Phylogenetically driven sequencing of extremely halophilic archaea reveals strategies for static and dynamic osmo-response.</title>
        <authorList>
            <person name="Becker E.A."/>
            <person name="Seitzer P.M."/>
            <person name="Tritt A."/>
            <person name="Larsen D."/>
            <person name="Krusor M."/>
            <person name="Yao A.I."/>
            <person name="Wu D."/>
            <person name="Madern D."/>
            <person name="Eisen J.A."/>
            <person name="Darling A.E."/>
            <person name="Facciotti M.T."/>
        </authorList>
    </citation>
    <scope>NUCLEOTIDE SEQUENCE [LARGE SCALE GENOMIC DNA]</scope>
    <source>
        <strain evidence="2 3">DSM 5350</strain>
    </source>
</reference>
<gene>
    <name evidence="2" type="ORF">C449_01072</name>
</gene>
<dbReference type="EMBL" id="AOMD01000003">
    <property type="protein sequence ID" value="EMA47611.1"/>
    <property type="molecule type" value="Genomic_DNA"/>
</dbReference>
<dbReference type="Proteomes" id="UP000011669">
    <property type="component" value="Unassembled WGS sequence"/>
</dbReference>
<dbReference type="PATRIC" id="fig|1227455.4.peg.220"/>
<protein>
    <submittedName>
        <fullName evidence="2">Uncharacterized protein</fullName>
    </submittedName>
</protein>
<comment type="caution">
    <text evidence="2">The sequence shown here is derived from an EMBL/GenBank/DDBJ whole genome shotgun (WGS) entry which is preliminary data.</text>
</comment>
<name>M0MPP7_9EURY</name>
<feature type="transmembrane region" description="Helical" evidence="1">
    <location>
        <begin position="34"/>
        <end position="51"/>
    </location>
</feature>
<dbReference type="RefSeq" id="WP_006076021.1">
    <property type="nucleotide sequence ID" value="NZ_AOMD01000003.1"/>
</dbReference>
<dbReference type="InParanoid" id="M0MPP7"/>
<evidence type="ECO:0000313" key="3">
    <source>
        <dbReference type="Proteomes" id="UP000011669"/>
    </source>
</evidence>
<keyword evidence="3" id="KW-1185">Reference proteome</keyword>